<reference evidence="2" key="1">
    <citation type="submission" date="2021-02" db="EMBL/GenBank/DDBJ databases">
        <authorList>
            <person name="Nowell W R."/>
        </authorList>
    </citation>
    <scope>NUCLEOTIDE SEQUENCE</scope>
</reference>
<gene>
    <name evidence="2" type="ORF">GPM918_LOCUS44358</name>
    <name evidence="1" type="ORF">OVA965_LOCUS20059</name>
    <name evidence="4" type="ORF">SRO942_LOCUS46167</name>
    <name evidence="3" type="ORF">TMI583_LOCUS20327</name>
</gene>
<evidence type="ECO:0000313" key="2">
    <source>
        <dbReference type="EMBL" id="CAF1631229.1"/>
    </source>
</evidence>
<evidence type="ECO:0000313" key="3">
    <source>
        <dbReference type="EMBL" id="CAF3890375.1"/>
    </source>
</evidence>
<evidence type="ECO:0000313" key="1">
    <source>
        <dbReference type="EMBL" id="CAF1118372.1"/>
    </source>
</evidence>
<evidence type="ECO:0000313" key="4">
    <source>
        <dbReference type="EMBL" id="CAF4530345.1"/>
    </source>
</evidence>
<dbReference type="AlphaFoldDB" id="A0A816D1P0"/>
<dbReference type="EMBL" id="CAJOBC010111551">
    <property type="protein sequence ID" value="CAF4530345.1"/>
    <property type="molecule type" value="Genomic_DNA"/>
</dbReference>
<dbReference type="EMBL" id="CAJNOK010010537">
    <property type="protein sequence ID" value="CAF1118372.1"/>
    <property type="molecule type" value="Genomic_DNA"/>
</dbReference>
<keyword evidence="5" id="KW-1185">Reference proteome</keyword>
<dbReference type="Proteomes" id="UP000663829">
    <property type="component" value="Unassembled WGS sequence"/>
</dbReference>
<dbReference type="Proteomes" id="UP000677228">
    <property type="component" value="Unassembled WGS sequence"/>
</dbReference>
<protein>
    <submittedName>
        <fullName evidence="2">Uncharacterized protein</fullName>
    </submittedName>
</protein>
<accession>A0A816D1P0</accession>
<dbReference type="EMBL" id="CAJOBA010016138">
    <property type="protein sequence ID" value="CAF3890375.1"/>
    <property type="molecule type" value="Genomic_DNA"/>
</dbReference>
<comment type="caution">
    <text evidence="2">The sequence shown here is derived from an EMBL/GenBank/DDBJ whole genome shotgun (WGS) entry which is preliminary data.</text>
</comment>
<evidence type="ECO:0000313" key="5">
    <source>
        <dbReference type="Proteomes" id="UP000663829"/>
    </source>
</evidence>
<dbReference type="Proteomes" id="UP000681722">
    <property type="component" value="Unassembled WGS sequence"/>
</dbReference>
<proteinExistence type="predicted"/>
<dbReference type="EMBL" id="CAJNOQ010043690">
    <property type="protein sequence ID" value="CAF1631229.1"/>
    <property type="molecule type" value="Genomic_DNA"/>
</dbReference>
<sequence length="111" mass="13031">MLIRFTITLRVVTIYQKGPVVENFVTAINYYNSAIDKANDNEQLFISKYYDIYEQLYNICQWKSEISDKDKEKNNRLVLKYLNENLRLISKYPSSDGPDIGVGFVRIAEIH</sequence>
<organism evidence="2 5">
    <name type="scientific">Didymodactylos carnosus</name>
    <dbReference type="NCBI Taxonomy" id="1234261"/>
    <lineage>
        <taxon>Eukaryota</taxon>
        <taxon>Metazoa</taxon>
        <taxon>Spiralia</taxon>
        <taxon>Gnathifera</taxon>
        <taxon>Rotifera</taxon>
        <taxon>Eurotatoria</taxon>
        <taxon>Bdelloidea</taxon>
        <taxon>Philodinida</taxon>
        <taxon>Philodinidae</taxon>
        <taxon>Didymodactylos</taxon>
    </lineage>
</organism>
<dbReference type="Proteomes" id="UP000682733">
    <property type="component" value="Unassembled WGS sequence"/>
</dbReference>
<name>A0A816D1P0_9BILA</name>